<sequence>MKILFLFTLALVPLGCQKDQVEAQEEKATLLGYWYASSINASAKACADGYQIRTESGQYRTLTLPTPFDKATSDSVGVWIRYKVVANDNCSTKSIEVISIRKR</sequence>
<accession>A0A1I2I401</accession>
<evidence type="ECO:0000313" key="1">
    <source>
        <dbReference type="EMBL" id="SFF36904.1"/>
    </source>
</evidence>
<gene>
    <name evidence="1" type="ORF">SAMN05216167_1567</name>
</gene>
<keyword evidence="2" id="KW-1185">Reference proteome</keyword>
<protein>
    <submittedName>
        <fullName evidence="1">Uncharacterized protein</fullName>
    </submittedName>
</protein>
<dbReference type="AlphaFoldDB" id="A0A1I2I401"/>
<organism evidence="1 2">
    <name type="scientific">Spirosoma endophyticum</name>
    <dbReference type="NCBI Taxonomy" id="662367"/>
    <lineage>
        <taxon>Bacteria</taxon>
        <taxon>Pseudomonadati</taxon>
        <taxon>Bacteroidota</taxon>
        <taxon>Cytophagia</taxon>
        <taxon>Cytophagales</taxon>
        <taxon>Cytophagaceae</taxon>
        <taxon>Spirosoma</taxon>
    </lineage>
</organism>
<proteinExistence type="predicted"/>
<name>A0A1I2I401_9BACT</name>
<dbReference type="EMBL" id="FOLQ01000056">
    <property type="protein sequence ID" value="SFF36904.1"/>
    <property type="molecule type" value="Genomic_DNA"/>
</dbReference>
<dbReference type="STRING" id="662367.SAMN05216167_1567"/>
<evidence type="ECO:0000313" key="2">
    <source>
        <dbReference type="Proteomes" id="UP000198598"/>
    </source>
</evidence>
<dbReference type="RefSeq" id="WP_093835345.1">
    <property type="nucleotide sequence ID" value="NZ_FOLQ01000056.1"/>
</dbReference>
<reference evidence="1 2" key="1">
    <citation type="submission" date="2016-10" db="EMBL/GenBank/DDBJ databases">
        <authorList>
            <person name="de Groot N.N."/>
        </authorList>
    </citation>
    <scope>NUCLEOTIDE SEQUENCE [LARGE SCALE GENOMIC DNA]</scope>
    <source>
        <strain evidence="1 2">DSM 26130</strain>
    </source>
</reference>
<dbReference type="Proteomes" id="UP000198598">
    <property type="component" value="Unassembled WGS sequence"/>
</dbReference>